<feature type="non-terminal residue" evidence="2">
    <location>
        <position position="1"/>
    </location>
</feature>
<dbReference type="EMBL" id="JAGMVS010000043">
    <property type="protein sequence ID" value="MCM2436961.1"/>
    <property type="molecule type" value="Genomic_DNA"/>
</dbReference>
<dbReference type="RefSeq" id="WP_250966295.1">
    <property type="nucleotide sequence ID" value="NZ_JAGMVS010000043.1"/>
</dbReference>
<comment type="caution">
    <text evidence="2">The sequence shown here is derived from an EMBL/GenBank/DDBJ whole genome shotgun (WGS) entry which is preliminary data.</text>
</comment>
<dbReference type="Gene3D" id="3.40.1310.30">
    <property type="match status" value="1"/>
</dbReference>
<dbReference type="InterPro" id="IPR002631">
    <property type="entry name" value="Plasmid_rep_OBD"/>
</dbReference>
<evidence type="ECO:0000259" key="1">
    <source>
        <dbReference type="Pfam" id="PF01719"/>
    </source>
</evidence>
<organism evidence="2 3">
    <name type="scientific">Periweissella beninensis</name>
    <dbReference type="NCBI Taxonomy" id="504936"/>
    <lineage>
        <taxon>Bacteria</taxon>
        <taxon>Bacillati</taxon>
        <taxon>Bacillota</taxon>
        <taxon>Bacilli</taxon>
        <taxon>Lactobacillales</taxon>
        <taxon>Lactobacillaceae</taxon>
        <taxon>Periweissella</taxon>
    </lineage>
</organism>
<accession>A0ABT0VGL2</accession>
<sequence>FFVVTITNRIISTMIRSTIVPMYYKDYFVNFAPEPILLSYDGPVGLSAVKKITDELNCPAPQKIASGKGLVRYMIHMDNPEKFQYSKSEIIGHNGADVESYFELTATNKLIIMKDIIRYIYENEVDNYSDFLMHCIEYDDDWFDIAINSNTLAINKMIDAVWQKKRNMSETNFNKHA</sequence>
<dbReference type="Proteomes" id="UP001057481">
    <property type="component" value="Unassembled WGS sequence"/>
</dbReference>
<dbReference type="Pfam" id="PF01719">
    <property type="entry name" value="Rep_OBD"/>
    <property type="match status" value="1"/>
</dbReference>
<evidence type="ECO:0000313" key="3">
    <source>
        <dbReference type="Proteomes" id="UP001057481"/>
    </source>
</evidence>
<evidence type="ECO:0000313" key="2">
    <source>
        <dbReference type="EMBL" id="MCM2436961.1"/>
    </source>
</evidence>
<feature type="domain" description="Plasmid replication protein origin binding" evidence="1">
    <location>
        <begin position="37"/>
        <end position="99"/>
    </location>
</feature>
<reference evidence="2" key="1">
    <citation type="submission" date="2021-04" db="EMBL/GenBank/DDBJ databases">
        <title>Taxonomic assessment of Weissella genus.</title>
        <authorList>
            <person name="Fanelli F."/>
            <person name="Chieffi D."/>
            <person name="Dell'Aquila A."/>
            <person name="Gyu-Sung C."/>
            <person name="Franz C.M.A.P."/>
            <person name="Fusco V."/>
        </authorList>
    </citation>
    <scope>NUCLEOTIDE SEQUENCE</scope>
    <source>
        <strain evidence="2">LMG 25373</strain>
    </source>
</reference>
<keyword evidence="3" id="KW-1185">Reference proteome</keyword>
<protein>
    <recommendedName>
        <fullName evidence="1">Plasmid replication protein origin binding domain-containing protein</fullName>
    </recommendedName>
</protein>
<gene>
    <name evidence="2" type="ORF">KAK10_03320</name>
</gene>
<name>A0ABT0VGL2_9LACO</name>
<proteinExistence type="predicted"/>